<dbReference type="GeneID" id="63794091"/>
<dbReference type="PANTHER" id="PTHR32387:SF0">
    <property type="entry name" value="PROTEIN NO VEIN"/>
    <property type="match status" value="1"/>
</dbReference>
<evidence type="ECO:0000256" key="1">
    <source>
        <dbReference type="SAM" id="MobiDB-lite"/>
    </source>
</evidence>
<proteinExistence type="predicted"/>
<dbReference type="OrthoDB" id="1262810at2759"/>
<protein>
    <recommendedName>
        <fullName evidence="4">Protein NO VEIN C-terminal domain-containing protein</fullName>
    </recommendedName>
</protein>
<dbReference type="PANTHER" id="PTHR32387">
    <property type="entry name" value="WU:FJ29H11"/>
    <property type="match status" value="1"/>
</dbReference>
<reference evidence="2 3" key="1">
    <citation type="journal article" date="2017" name="Biotechnol. Biofuels">
        <title>Differential beta-glucosidase expression as a function of carbon source availability in Talaromyces amestolkiae: a genomic and proteomic approach.</title>
        <authorList>
            <person name="de Eugenio L.I."/>
            <person name="Mendez-Liter J.A."/>
            <person name="Nieto-Dominguez M."/>
            <person name="Alonso L."/>
            <person name="Gil-Munoz J."/>
            <person name="Barriuso J."/>
            <person name="Prieto A."/>
            <person name="Martinez M.J."/>
        </authorList>
    </citation>
    <scope>NUCLEOTIDE SEQUENCE [LARGE SCALE GENOMIC DNA]</scope>
    <source>
        <strain evidence="2 3">CIB</strain>
    </source>
</reference>
<dbReference type="EMBL" id="MIKG01000008">
    <property type="protein sequence ID" value="RAO68863.1"/>
    <property type="molecule type" value="Genomic_DNA"/>
</dbReference>
<comment type="caution">
    <text evidence="2">The sequence shown here is derived from an EMBL/GenBank/DDBJ whole genome shotgun (WGS) entry which is preliminary data.</text>
</comment>
<sequence>MKSLTTERARKIIDEVRVYNGGITEEERRDTSEIVLQALENVRQQLGAVTRTLAQDLYTSESRFVYELIQNAEDNYYSSAHNDSPYIKFTLMPEEIIVENNELGFNEADVRSICKVRDSTKVNKIGFIGEKGIGFKSVFQVAQKVRIQSGPFDFYFEHLPSGNGMGMITPFNEEENVGVYEDGTRITLTLIQPDDFNKRSEDLLGIPDALIIFLPKLQKIEVLIHGENGDSSRTVHESHENGQNSKLIIRVDDTVSEQFFHVERETFQGLPSHTARENRDRAEVVLAFPITSDSRPVVEQQFTFSFLPVRKFGFCFLIQSDFITAANRQDILQCRWNDALLQHVSEVFVNAVIKFCSRPVLQYEWLSYLPGNSIAHEFWQDLHDMIIKALAKHPILLTRKGVRQLPSRLQRLSKGHCDKHGEPLFEDLQQEVYLSSDYSTEHRKYLQELGVTDLSWNNIIARITPYLRGENPRFLHPDQDDDWHTSVANLLLRGLKDKDTEAKIKELPLIPLRDGSLSNNGSKTIYFPSDVLGNHVPSDLGMQIVDDDALENNAQKSLYEKLGVQYCSPAFVARQIVKRYNPPQRINLAESVSHLKYLYESLPDEALNKCIFVMNQSEIPIYRKFVTFGRSIIVDDLYFDTIGDFGTRHLAQELREVTGSSCINILNDAYLGAISLTDEINGRSWKQWLEEKILIRKVPRLQHPSTTGISLLFTKIIEFRPQLLAGVLKRYWSSYQSQKTVAIEQAIRNAEVPCHGTNTHYPLKATYLPTPRLMEICQHARINDYFDLFIDFGSSSEGSETGLAQWEFLKVFGVGITPDINFFRDVISALIENTTGKKLKDGLFYVYEQLFEEISYADGDDISDMLYDLEAVCLPETTVSCTTLDTCLWSGLSGLHLTDCLSQYAEYAGNTRVSFLFRDILSLGDASYQTYLEELTYLRKHVSAVYINFEHMCAVYAELLVTCTTVEASGAIRDAFTKDKLIFLPGEQIWVAPHSCVWAETSNVGGQYGIGAVYPDLAGLFTEKLRIKAPTIATYIEQLRLLAAKDNGSQLVEIKRAINCINDLSPTDESLEEMMQLSCLPVRAPGSTLKLMSPSEVFFVPDRREYGELFEGKVPVLDFSLEEIHALHPFLNALGVTDRYMSVAAKETTKVQRPSETPSKELSQAFRAKSKAFYRCALHYRSTKAQTNSQDIYHKLRHALVYESDGFTKEIRLSYGGLTVTALSDRGTFHLEEKEGILNLFVPRDNVQREKCYLTQLPNELRQYLLLMENSFGASKAFLMVIQASSIYVLDEVLDDEGIVRIPDSDLEAFEQAEEGSTSLGEDFHIPAGRTESPRDNSLPETQVDIENRAYTPSSEEEVHSVTSHSRSSTQYIPVHQTEHVHRYNTPGIQDEAPAPPLAEPSQYVRVLEKVIQVAQRTNIPLRHAGREASAARTGGFTSEEHVSAFGARSQNQLAHDIKIGAAGELFVFELLRNLYLPDFGRDNWKSTIRKEVAVHPAYADLAPWNGVETSDIIYYDSASRLTQILIDNGYLPSHQWQYRIPRYLIEVKSTTGNCDNAFFMSKSQYRRMQNQTFDDQTLQEFRTIYVIFRVYNLGKDDMSLRIYVDPDALRRQGVLRFTPESYSVTPGDDVEGDGN</sequence>
<dbReference type="InterPro" id="IPR036890">
    <property type="entry name" value="HATPase_C_sf"/>
</dbReference>
<feature type="region of interest" description="Disordered" evidence="1">
    <location>
        <begin position="1312"/>
        <end position="1370"/>
    </location>
</feature>
<feature type="compositionally biased region" description="Low complexity" evidence="1">
    <location>
        <begin position="1361"/>
        <end position="1370"/>
    </location>
</feature>
<dbReference type="Proteomes" id="UP000249363">
    <property type="component" value="Unassembled WGS sequence"/>
</dbReference>
<accession>A0A364KZ77</accession>
<evidence type="ECO:0000313" key="3">
    <source>
        <dbReference type="Proteomes" id="UP000249363"/>
    </source>
</evidence>
<dbReference type="SUPFAM" id="SSF55874">
    <property type="entry name" value="ATPase domain of HSP90 chaperone/DNA topoisomerase II/histidine kinase"/>
    <property type="match status" value="1"/>
</dbReference>
<name>A0A364KZ77_TALAM</name>
<evidence type="ECO:0008006" key="4">
    <source>
        <dbReference type="Google" id="ProtNLM"/>
    </source>
</evidence>
<organism evidence="2 3">
    <name type="scientific">Talaromyces amestolkiae</name>
    <dbReference type="NCBI Taxonomy" id="1196081"/>
    <lineage>
        <taxon>Eukaryota</taxon>
        <taxon>Fungi</taxon>
        <taxon>Dikarya</taxon>
        <taxon>Ascomycota</taxon>
        <taxon>Pezizomycotina</taxon>
        <taxon>Eurotiomycetes</taxon>
        <taxon>Eurotiomycetidae</taxon>
        <taxon>Eurotiales</taxon>
        <taxon>Trichocomaceae</taxon>
        <taxon>Talaromyces</taxon>
        <taxon>Talaromyces sect. Talaromyces</taxon>
    </lineage>
</organism>
<dbReference type="RefSeq" id="XP_040733379.1">
    <property type="nucleotide sequence ID" value="XM_040877288.1"/>
</dbReference>
<dbReference type="Gene3D" id="3.30.565.10">
    <property type="entry name" value="Histidine kinase-like ATPase, C-terminal domain"/>
    <property type="match status" value="1"/>
</dbReference>
<gene>
    <name evidence="2" type="ORF">BHQ10_004875</name>
</gene>
<dbReference type="InterPro" id="IPR052957">
    <property type="entry name" value="Auxin_embryo_med"/>
</dbReference>
<keyword evidence="3" id="KW-1185">Reference proteome</keyword>
<dbReference type="NCBIfam" id="NF047352">
    <property type="entry name" value="P_loop_sacsin"/>
    <property type="match status" value="1"/>
</dbReference>
<evidence type="ECO:0000313" key="2">
    <source>
        <dbReference type="EMBL" id="RAO68863.1"/>
    </source>
</evidence>
<dbReference type="STRING" id="1196081.A0A364KZ77"/>